<accession>A0A7K7VK80</accession>
<feature type="region of interest" description="Disordered" evidence="1">
    <location>
        <begin position="431"/>
        <end position="452"/>
    </location>
</feature>
<gene>
    <name evidence="3" type="primary">Ica1</name>
    <name evidence="3" type="ORF">EUDELE_R05195</name>
</gene>
<dbReference type="InterPro" id="IPR010504">
    <property type="entry name" value="AH_dom"/>
</dbReference>
<dbReference type="Proteomes" id="UP000533954">
    <property type="component" value="Unassembled WGS sequence"/>
</dbReference>
<dbReference type="OrthoDB" id="2126778at2759"/>
<dbReference type="GO" id="GO:0051049">
    <property type="term" value="P:regulation of transport"/>
    <property type="evidence" value="ECO:0007669"/>
    <property type="project" value="TreeGrafter"/>
</dbReference>
<dbReference type="AlphaFoldDB" id="A0A7K7VK80"/>
<dbReference type="CDD" id="cd07661">
    <property type="entry name" value="BAR_ICA69"/>
    <property type="match status" value="1"/>
</dbReference>
<reference evidence="3 4" key="1">
    <citation type="submission" date="2019-09" db="EMBL/GenBank/DDBJ databases">
        <title>Bird 10,000 Genomes (B10K) Project - Family phase.</title>
        <authorList>
            <person name="Zhang G."/>
        </authorList>
    </citation>
    <scope>NUCLEOTIDE SEQUENCE [LARGE SCALE GENOMIC DNA]</scope>
    <source>
        <strain evidence="3">B10K-LSUMZ-16893</strain>
    </source>
</reference>
<dbReference type="SUPFAM" id="SSF103657">
    <property type="entry name" value="BAR/IMD domain-like"/>
    <property type="match status" value="1"/>
</dbReference>
<dbReference type="GO" id="GO:0005794">
    <property type="term" value="C:Golgi apparatus"/>
    <property type="evidence" value="ECO:0007669"/>
    <property type="project" value="TreeGrafter"/>
</dbReference>
<dbReference type="EMBL" id="VZSX01000155">
    <property type="protein sequence ID" value="NXA41061.1"/>
    <property type="molecule type" value="Genomic_DNA"/>
</dbReference>
<dbReference type="InterPro" id="IPR006723">
    <property type="entry name" value="Islet_autoAg_Ica1_C"/>
</dbReference>
<feature type="non-terminal residue" evidence="3">
    <location>
        <position position="1"/>
    </location>
</feature>
<dbReference type="GO" id="GO:0019904">
    <property type="term" value="F:protein domain specific binding"/>
    <property type="evidence" value="ECO:0007669"/>
    <property type="project" value="InterPro"/>
</dbReference>
<sequence>SSSYSREFYDQYAQSQEKSVVNKMQQKYWKTKQTLIKVTGKKEDEHVVASDADLDAKLELFHSIQRTCMELLKAIELYQKRICFLSQEENELGKFLRSQGSQDKTRAGKMMQATGKALCFSSQQRLALRTPLSRLYQEVETFRYRAISDTWLTVNRMEQYRTEYRGALLWMKDVSQELDPDLFKQMEKFRKVQAQVRHAKLNFDKLKTDVCQKVDLLGASRCNLLSHVLTTYQTTLLHFWEKTSHTMAAIHESFKGYQPYEFTMLKSLQDPVNKLTARAEKEDLQIASTKSVQDQQKKKNYIIALNYILSLFFFPYTIKLRLISLDEENHAKESNDSADDAKDVLSTLQGHFNHKQNSGAVDDLLDLQPEENASKDPLGRSLEYEASDKDDLVLLNEILNASSLDEGEFSKEWTAVFGHVALADLAGNSSVADGENAPSSATESPSGYLPSQLLDQNMNDLQSSLHDPSKNPKDLTAWFSLFADLDPLSNPDAVGKTDKEHELLNA</sequence>
<evidence type="ECO:0000313" key="4">
    <source>
        <dbReference type="Proteomes" id="UP000533954"/>
    </source>
</evidence>
<evidence type="ECO:0000313" key="3">
    <source>
        <dbReference type="EMBL" id="NXA41061.1"/>
    </source>
</evidence>
<dbReference type="PROSITE" id="PS50870">
    <property type="entry name" value="AH"/>
    <property type="match status" value="1"/>
</dbReference>
<comment type="caution">
    <text evidence="3">The sequence shown here is derived from an EMBL/GenBank/DDBJ whole genome shotgun (WGS) entry which is preliminary data.</text>
</comment>
<proteinExistence type="predicted"/>
<feature type="domain" description="AH" evidence="2">
    <location>
        <begin position="49"/>
        <end position="252"/>
    </location>
</feature>
<protein>
    <submittedName>
        <fullName evidence="3">ICA69 protein</fullName>
    </submittedName>
</protein>
<dbReference type="SMART" id="SM01237">
    <property type="entry name" value="ICA69"/>
    <property type="match status" value="1"/>
</dbReference>
<evidence type="ECO:0000256" key="1">
    <source>
        <dbReference type="SAM" id="MobiDB-lite"/>
    </source>
</evidence>
<feature type="compositionally biased region" description="Polar residues" evidence="1">
    <location>
        <begin position="431"/>
        <end position="445"/>
    </location>
</feature>
<dbReference type="InterPro" id="IPR027267">
    <property type="entry name" value="AH/BAR_dom_sf"/>
</dbReference>
<dbReference type="Pfam" id="PF04629">
    <property type="entry name" value="ICA69"/>
    <property type="match status" value="2"/>
</dbReference>
<dbReference type="InterPro" id="IPR024114">
    <property type="entry name" value="Islet_autoAg_Ica1/Ica1-like"/>
</dbReference>
<dbReference type="Gene3D" id="1.20.1270.60">
    <property type="entry name" value="Arfaptin homology (AH) domain/BAR domain"/>
    <property type="match status" value="1"/>
</dbReference>
<evidence type="ECO:0000259" key="2">
    <source>
        <dbReference type="PROSITE" id="PS50870"/>
    </source>
</evidence>
<dbReference type="PANTHER" id="PTHR10164:SF3">
    <property type="entry name" value="ISLET CELL AUTOANTIGEN 1"/>
    <property type="match status" value="1"/>
</dbReference>
<name>A0A7K7VK80_EUDEL</name>
<dbReference type="PANTHER" id="PTHR10164">
    <property type="entry name" value="ISLET CELL AUTOANTIGEN 1"/>
    <property type="match status" value="1"/>
</dbReference>
<dbReference type="FunFam" id="1.20.1270.60:FF:000015">
    <property type="entry name" value="Islet cell autoantigen 1, 69kDa"/>
    <property type="match status" value="1"/>
</dbReference>
<dbReference type="SMART" id="SM01015">
    <property type="entry name" value="Arfaptin"/>
    <property type="match status" value="1"/>
</dbReference>
<feature type="non-terminal residue" evidence="3">
    <location>
        <position position="506"/>
    </location>
</feature>
<dbReference type="Pfam" id="PF06456">
    <property type="entry name" value="Arfaptin"/>
    <property type="match status" value="1"/>
</dbReference>
<organism evidence="3 4">
    <name type="scientific">Eudromia elegans</name>
    <name type="common">Elegant crested-tinamou</name>
    <dbReference type="NCBI Taxonomy" id="8805"/>
    <lineage>
        <taxon>Eukaryota</taxon>
        <taxon>Metazoa</taxon>
        <taxon>Chordata</taxon>
        <taxon>Craniata</taxon>
        <taxon>Vertebrata</taxon>
        <taxon>Euteleostomi</taxon>
        <taxon>Archelosauria</taxon>
        <taxon>Archosauria</taxon>
        <taxon>Dinosauria</taxon>
        <taxon>Saurischia</taxon>
        <taxon>Theropoda</taxon>
        <taxon>Coelurosauria</taxon>
        <taxon>Aves</taxon>
        <taxon>Palaeognathae</taxon>
        <taxon>Tinamiformes</taxon>
        <taxon>Tinamidae</taxon>
        <taxon>Eudromia</taxon>
    </lineage>
</organism>
<keyword evidence="4" id="KW-1185">Reference proteome</keyword>